<accession>A0A367JNY6</accession>
<evidence type="ECO:0000313" key="2">
    <source>
        <dbReference type="EMBL" id="RCH91662.1"/>
    </source>
</evidence>
<keyword evidence="3" id="KW-1185">Reference proteome</keyword>
<protein>
    <recommendedName>
        <fullName evidence="1">F-box domain-containing protein</fullName>
    </recommendedName>
</protein>
<proteinExistence type="predicted"/>
<dbReference type="Gene3D" id="3.80.10.10">
    <property type="entry name" value="Ribonuclease Inhibitor"/>
    <property type="match status" value="1"/>
</dbReference>
<comment type="caution">
    <text evidence="2">The sequence shown here is derived from an EMBL/GenBank/DDBJ whole genome shotgun (WGS) entry which is preliminary data.</text>
</comment>
<dbReference type="SUPFAM" id="SSF81383">
    <property type="entry name" value="F-box domain"/>
    <property type="match status" value="1"/>
</dbReference>
<gene>
    <name evidence="2" type="ORF">CU098_000093</name>
</gene>
<name>A0A367JNY6_RHIST</name>
<dbReference type="InterPro" id="IPR032675">
    <property type="entry name" value="LRR_dom_sf"/>
</dbReference>
<evidence type="ECO:0000259" key="1">
    <source>
        <dbReference type="PROSITE" id="PS50181"/>
    </source>
</evidence>
<organism evidence="2 3">
    <name type="scientific">Rhizopus stolonifer</name>
    <name type="common">Rhizopus nigricans</name>
    <dbReference type="NCBI Taxonomy" id="4846"/>
    <lineage>
        <taxon>Eukaryota</taxon>
        <taxon>Fungi</taxon>
        <taxon>Fungi incertae sedis</taxon>
        <taxon>Mucoromycota</taxon>
        <taxon>Mucoromycotina</taxon>
        <taxon>Mucoromycetes</taxon>
        <taxon>Mucorales</taxon>
        <taxon>Mucorineae</taxon>
        <taxon>Rhizopodaceae</taxon>
        <taxon>Rhizopus</taxon>
    </lineage>
</organism>
<sequence>MDRLPAEILTFIVNQLTFREKITCITVCRRWYKAFQRCHLFEVLKCRYSFSQKLTKLQENNVAHQVTQLHLNTLSLDPGLVSTMMHVLPNMRSLTLTNHYSRYSTKYDCSILPKHTEYWSKIQSICEHASGFSVATALLQSVCLTHLTLLQVEYCRNMYKRLYMSNNNKEDQKMACLIHGLKNAPHLETLHLSNICFPFSLLEILHKNTPRLRTLCLNYRSKTLRPSDVDHKTDFILPYVSTFCPADSLEDLSISFEPTDPNFGNTHIIKSWLHYISQKYIHLRSIQFMTHLMAHWYVDELLTYEASLAHTLKALSKLESCSIDIYPVFDSFAHALGTSIVDLNVFINTEIVQDQLYAINLSSRITSQVKRLTLTNQDPDHDPCYIYNQSIPPSIQQFPHLTCLHLDNTEQSGPYDLRLLVLLLNAAPQLKQLSVGYGAVHLADLKPDWNLDMFCKPCALEDFVLEKWSLVRRATSDGYEIRSLFTDQSMIVSLKQFFHVLQRILDLSPHLARFVCHISTQGMSLPRVFAVENGSWTWDFKGLHRLKQISFRFPTCKYLHLICGDEEMWVRLLPLRHGLLFKQKNPNKTSLYVTFQLQHPMSINSVRFFQKLRLYYN</sequence>
<dbReference type="InterPro" id="IPR036047">
    <property type="entry name" value="F-box-like_dom_sf"/>
</dbReference>
<dbReference type="Gene3D" id="1.20.1280.50">
    <property type="match status" value="1"/>
</dbReference>
<dbReference type="EMBL" id="PJQM01002959">
    <property type="protein sequence ID" value="RCH91662.1"/>
    <property type="molecule type" value="Genomic_DNA"/>
</dbReference>
<evidence type="ECO:0000313" key="3">
    <source>
        <dbReference type="Proteomes" id="UP000253551"/>
    </source>
</evidence>
<dbReference type="SUPFAM" id="SSF52047">
    <property type="entry name" value="RNI-like"/>
    <property type="match status" value="1"/>
</dbReference>
<dbReference type="AlphaFoldDB" id="A0A367JNY6"/>
<reference evidence="2 3" key="1">
    <citation type="journal article" date="2018" name="G3 (Bethesda)">
        <title>Phylogenetic and Phylogenomic Definition of Rhizopus Species.</title>
        <authorList>
            <person name="Gryganskyi A.P."/>
            <person name="Golan J."/>
            <person name="Dolatabadi S."/>
            <person name="Mondo S."/>
            <person name="Robb S."/>
            <person name="Idnurm A."/>
            <person name="Muszewska A."/>
            <person name="Steczkiewicz K."/>
            <person name="Masonjones S."/>
            <person name="Liao H.L."/>
            <person name="Gajdeczka M.T."/>
            <person name="Anike F."/>
            <person name="Vuek A."/>
            <person name="Anishchenko I.M."/>
            <person name="Voigt K."/>
            <person name="de Hoog G.S."/>
            <person name="Smith M.E."/>
            <person name="Heitman J."/>
            <person name="Vilgalys R."/>
            <person name="Stajich J.E."/>
        </authorList>
    </citation>
    <scope>NUCLEOTIDE SEQUENCE [LARGE SCALE GENOMIC DNA]</scope>
    <source>
        <strain evidence="2 3">LSU 92-RS-03</strain>
    </source>
</reference>
<dbReference type="Proteomes" id="UP000253551">
    <property type="component" value="Unassembled WGS sequence"/>
</dbReference>
<dbReference type="PROSITE" id="PS50181">
    <property type="entry name" value="FBOX"/>
    <property type="match status" value="1"/>
</dbReference>
<feature type="domain" description="F-box" evidence="1">
    <location>
        <begin position="1"/>
        <end position="44"/>
    </location>
</feature>
<dbReference type="Pfam" id="PF12937">
    <property type="entry name" value="F-box-like"/>
    <property type="match status" value="1"/>
</dbReference>
<dbReference type="InterPro" id="IPR001810">
    <property type="entry name" value="F-box_dom"/>
</dbReference>
<dbReference type="OrthoDB" id="2232662at2759"/>